<name>A0A9K3JNR2_HELAN</name>
<organism evidence="1 2">
    <name type="scientific">Helianthus annuus</name>
    <name type="common">Common sunflower</name>
    <dbReference type="NCBI Taxonomy" id="4232"/>
    <lineage>
        <taxon>Eukaryota</taxon>
        <taxon>Viridiplantae</taxon>
        <taxon>Streptophyta</taxon>
        <taxon>Embryophyta</taxon>
        <taxon>Tracheophyta</taxon>
        <taxon>Spermatophyta</taxon>
        <taxon>Magnoliopsida</taxon>
        <taxon>eudicotyledons</taxon>
        <taxon>Gunneridae</taxon>
        <taxon>Pentapetalae</taxon>
        <taxon>asterids</taxon>
        <taxon>campanulids</taxon>
        <taxon>Asterales</taxon>
        <taxon>Asteraceae</taxon>
        <taxon>Asteroideae</taxon>
        <taxon>Heliantheae alliance</taxon>
        <taxon>Heliantheae</taxon>
        <taxon>Helianthus</taxon>
    </lineage>
</organism>
<dbReference type="AlphaFoldDB" id="A0A9K3JNR2"/>
<dbReference type="Gramene" id="mRNA:HanXRQr2_Chr02g0065461">
    <property type="protein sequence ID" value="CDS:HanXRQr2_Chr02g0065461.1"/>
    <property type="gene ID" value="HanXRQr2_Chr02g0065461"/>
</dbReference>
<dbReference type="EMBL" id="MNCJ02000317">
    <property type="protein sequence ID" value="KAF5818454.1"/>
    <property type="molecule type" value="Genomic_DNA"/>
</dbReference>
<gene>
    <name evidence="1" type="ORF">HanXRQr2_Chr02g0065461</name>
</gene>
<sequence length="283" mass="33134">MFWKSARYDESTKTIHSTVQKKDENDKDIVVEIKFNVGDLRRVLELGDSDNDPTIVPERLCKGLWFRMGFEGHVNDKYLKSLFCRPYKFLVHCVVHALSHRKGAYDETSDYIMNIITCLVLNRPYNVSQVLFDHMVDNISSETYIMYPRFIQMMINDQVTDLPKDPADVMKLRNMKVDTFSRLDQYKLKKDETEPRAKRMICKIANPGYVAPENDAWRHENNNSEDETDSLRDMHEKKLRYWFVKDGKRKRTLKASPTVTAPKVPTPKIVVKGIVERGSYKKS</sequence>
<reference evidence="1" key="2">
    <citation type="submission" date="2020-06" db="EMBL/GenBank/DDBJ databases">
        <title>Helianthus annuus Genome sequencing and assembly Release 2.</title>
        <authorList>
            <person name="Gouzy J."/>
            <person name="Langlade N."/>
            <person name="Munos S."/>
        </authorList>
    </citation>
    <scope>NUCLEOTIDE SEQUENCE</scope>
    <source>
        <tissue evidence="1">Leaves</tissue>
    </source>
</reference>
<protein>
    <submittedName>
        <fullName evidence="1">Uncharacterized protein</fullName>
    </submittedName>
</protein>
<evidence type="ECO:0000313" key="1">
    <source>
        <dbReference type="EMBL" id="KAF5818454.1"/>
    </source>
</evidence>
<accession>A0A9K3JNR2</accession>
<dbReference type="Proteomes" id="UP000215914">
    <property type="component" value="Unassembled WGS sequence"/>
</dbReference>
<comment type="caution">
    <text evidence="1">The sequence shown here is derived from an EMBL/GenBank/DDBJ whole genome shotgun (WGS) entry which is preliminary data.</text>
</comment>
<evidence type="ECO:0000313" key="2">
    <source>
        <dbReference type="Proteomes" id="UP000215914"/>
    </source>
</evidence>
<reference evidence="1" key="1">
    <citation type="journal article" date="2017" name="Nature">
        <title>The sunflower genome provides insights into oil metabolism, flowering and Asterid evolution.</title>
        <authorList>
            <person name="Badouin H."/>
            <person name="Gouzy J."/>
            <person name="Grassa C.J."/>
            <person name="Murat F."/>
            <person name="Staton S.E."/>
            <person name="Cottret L."/>
            <person name="Lelandais-Briere C."/>
            <person name="Owens G.L."/>
            <person name="Carrere S."/>
            <person name="Mayjonade B."/>
            <person name="Legrand L."/>
            <person name="Gill N."/>
            <person name="Kane N.C."/>
            <person name="Bowers J.E."/>
            <person name="Hubner S."/>
            <person name="Bellec A."/>
            <person name="Berard A."/>
            <person name="Berges H."/>
            <person name="Blanchet N."/>
            <person name="Boniface M.C."/>
            <person name="Brunel D."/>
            <person name="Catrice O."/>
            <person name="Chaidir N."/>
            <person name="Claudel C."/>
            <person name="Donnadieu C."/>
            <person name="Faraut T."/>
            <person name="Fievet G."/>
            <person name="Helmstetter N."/>
            <person name="King M."/>
            <person name="Knapp S.J."/>
            <person name="Lai Z."/>
            <person name="Le Paslier M.C."/>
            <person name="Lippi Y."/>
            <person name="Lorenzon L."/>
            <person name="Mandel J.R."/>
            <person name="Marage G."/>
            <person name="Marchand G."/>
            <person name="Marquand E."/>
            <person name="Bret-Mestries E."/>
            <person name="Morien E."/>
            <person name="Nambeesan S."/>
            <person name="Nguyen T."/>
            <person name="Pegot-Espagnet P."/>
            <person name="Pouilly N."/>
            <person name="Raftis F."/>
            <person name="Sallet E."/>
            <person name="Schiex T."/>
            <person name="Thomas J."/>
            <person name="Vandecasteele C."/>
            <person name="Vares D."/>
            <person name="Vear F."/>
            <person name="Vautrin S."/>
            <person name="Crespi M."/>
            <person name="Mangin B."/>
            <person name="Burke J.M."/>
            <person name="Salse J."/>
            <person name="Munos S."/>
            <person name="Vincourt P."/>
            <person name="Rieseberg L.H."/>
            <person name="Langlade N.B."/>
        </authorList>
    </citation>
    <scope>NUCLEOTIDE SEQUENCE</scope>
    <source>
        <tissue evidence="1">Leaves</tissue>
    </source>
</reference>
<keyword evidence="2" id="KW-1185">Reference proteome</keyword>
<proteinExistence type="predicted"/>